<dbReference type="SMART" id="SM01391">
    <property type="entry name" value="Filament"/>
    <property type="match status" value="1"/>
</dbReference>
<evidence type="ECO:0000256" key="2">
    <source>
        <dbReference type="ARBA" id="ARBA00023054"/>
    </source>
</evidence>
<dbReference type="InterPro" id="IPR039008">
    <property type="entry name" value="IF_rod_dom"/>
</dbReference>
<feature type="region of interest" description="Disordered" evidence="4">
    <location>
        <begin position="31"/>
        <end position="75"/>
    </location>
</feature>
<dbReference type="Gene3D" id="1.20.5.500">
    <property type="entry name" value="Single helix bin"/>
    <property type="match status" value="1"/>
</dbReference>
<reference evidence="6 7" key="1">
    <citation type="journal article" date="2024" name="Genome Biol. Evol.">
        <title>Chromosome-level genome assembly of the viviparous eelpout Zoarces viviparus.</title>
        <authorList>
            <person name="Fuhrmann N."/>
            <person name="Brasseur M.V."/>
            <person name="Bakowski C.E."/>
            <person name="Podsiadlowski L."/>
            <person name="Prost S."/>
            <person name="Krehenwinkel H."/>
            <person name="Mayer C."/>
        </authorList>
    </citation>
    <scope>NUCLEOTIDE SEQUENCE [LARGE SCALE GENOMIC DNA]</scope>
    <source>
        <strain evidence="6">NO-MEL_2022_Ind0_liver</strain>
    </source>
</reference>
<evidence type="ECO:0000313" key="6">
    <source>
        <dbReference type="EMBL" id="KAK9523929.1"/>
    </source>
</evidence>
<feature type="coiled-coil region" evidence="3">
    <location>
        <begin position="297"/>
        <end position="370"/>
    </location>
</feature>
<name>A0AAW1ERN4_ZOAVI</name>
<dbReference type="GO" id="GO:0005882">
    <property type="term" value="C:intermediate filament"/>
    <property type="evidence" value="ECO:0007669"/>
    <property type="project" value="UniProtKB-KW"/>
</dbReference>
<feature type="compositionally biased region" description="Acidic residues" evidence="4">
    <location>
        <begin position="470"/>
        <end position="485"/>
    </location>
</feature>
<dbReference type="EMBL" id="JBCEZU010000156">
    <property type="protein sequence ID" value="KAK9523929.1"/>
    <property type="molecule type" value="Genomic_DNA"/>
</dbReference>
<dbReference type="PROSITE" id="PS51842">
    <property type="entry name" value="IF_ROD_2"/>
    <property type="match status" value="1"/>
</dbReference>
<dbReference type="Gene3D" id="1.20.5.1160">
    <property type="entry name" value="Vasodilator-stimulated phosphoprotein"/>
    <property type="match status" value="1"/>
</dbReference>
<dbReference type="Proteomes" id="UP001488805">
    <property type="component" value="Unassembled WGS sequence"/>
</dbReference>
<feature type="region of interest" description="Disordered" evidence="4">
    <location>
        <begin position="373"/>
        <end position="485"/>
    </location>
</feature>
<accession>A0AAW1ERN4</accession>
<evidence type="ECO:0000256" key="4">
    <source>
        <dbReference type="SAM" id="MobiDB-lite"/>
    </source>
</evidence>
<proteinExistence type="predicted"/>
<dbReference type="PANTHER" id="PTHR23239:SF358">
    <property type="entry name" value="KERATIN, TYPE I CYTOSKELETAL 18"/>
    <property type="match status" value="1"/>
</dbReference>
<dbReference type="Gene3D" id="1.20.5.170">
    <property type="match status" value="1"/>
</dbReference>
<gene>
    <name evidence="6" type="ORF">VZT92_017810</name>
</gene>
<feature type="compositionally biased region" description="Low complexity" evidence="4">
    <location>
        <begin position="42"/>
        <end position="65"/>
    </location>
</feature>
<dbReference type="GO" id="GO:0005198">
    <property type="term" value="F:structural molecule activity"/>
    <property type="evidence" value="ECO:0007669"/>
    <property type="project" value="InterPro"/>
</dbReference>
<feature type="compositionally biased region" description="Basic and acidic residues" evidence="4">
    <location>
        <begin position="429"/>
        <end position="444"/>
    </location>
</feature>
<dbReference type="AlphaFoldDB" id="A0AAW1ERN4"/>
<sequence length="485" mass="54498">MPSHTAASMFGGAGGRGCRASVASLEGLRNMLRSNETDRDSAAVAPATSAEPPAAAAAPVAPVAPADDKQTLRGLNDRLSGYLGRVRHLEKENDDMEKEIDGILAKRKTPEGRDWDEVEKPLENLKKQIKDITMDNAKLLLQIENTKLAAEDFNKKLDGEEKAEKEVEKDVEDLKKTIEDTKLNQTQTQKEIDLVKEELTRLEQEHKEVDVLREKIKDSEVKVEIRSHSSNLGEVVNKIRFQYDKQAQKNLMDTEEWYQSEFENIKVVEAQNNEDLHSGKSELKEVLQQRTFLEIKIQSFQSKIHNLEGALESSKVEYGQRLGPLNQVILHLEAELREVRAQVEGHLDNNKNLLCVKMKLEEEMDNYQRLMQSITPDPESLEVSLEDAAQRDQRKPDSKAPEQQEEVKEEAPVKQESSPSGKSTPPKAPEADQPPRAEEGDRVQNKVAVNNAPRKENQLKTSSSSSSSSENEDEKPEEADTVAKA</sequence>
<dbReference type="SUPFAM" id="SSF64593">
    <property type="entry name" value="Intermediate filament protein, coiled coil region"/>
    <property type="match status" value="2"/>
</dbReference>
<dbReference type="PRINTS" id="PR01248">
    <property type="entry name" value="TYPE1KERATIN"/>
</dbReference>
<evidence type="ECO:0000256" key="3">
    <source>
        <dbReference type="SAM" id="Coils"/>
    </source>
</evidence>
<organism evidence="6 7">
    <name type="scientific">Zoarces viviparus</name>
    <name type="common">Viviparous eelpout</name>
    <name type="synonym">Blennius viviparus</name>
    <dbReference type="NCBI Taxonomy" id="48416"/>
    <lineage>
        <taxon>Eukaryota</taxon>
        <taxon>Metazoa</taxon>
        <taxon>Chordata</taxon>
        <taxon>Craniata</taxon>
        <taxon>Vertebrata</taxon>
        <taxon>Euteleostomi</taxon>
        <taxon>Actinopterygii</taxon>
        <taxon>Neopterygii</taxon>
        <taxon>Teleostei</taxon>
        <taxon>Neoteleostei</taxon>
        <taxon>Acanthomorphata</taxon>
        <taxon>Eupercaria</taxon>
        <taxon>Perciformes</taxon>
        <taxon>Cottioidei</taxon>
        <taxon>Zoarcales</taxon>
        <taxon>Zoarcidae</taxon>
        <taxon>Zoarcinae</taxon>
        <taxon>Zoarces</taxon>
    </lineage>
</organism>
<keyword evidence="7" id="KW-1185">Reference proteome</keyword>
<dbReference type="Pfam" id="PF00038">
    <property type="entry name" value="Filament"/>
    <property type="match status" value="1"/>
</dbReference>
<dbReference type="InterPro" id="IPR002957">
    <property type="entry name" value="Keratin_I"/>
</dbReference>
<keyword evidence="2 3" id="KW-0175">Coiled coil</keyword>
<evidence type="ECO:0000313" key="7">
    <source>
        <dbReference type="Proteomes" id="UP001488805"/>
    </source>
</evidence>
<feature type="compositionally biased region" description="Basic and acidic residues" evidence="4">
    <location>
        <begin position="388"/>
        <end position="413"/>
    </location>
</feature>
<dbReference type="PANTHER" id="PTHR23239">
    <property type="entry name" value="INTERMEDIATE FILAMENT"/>
    <property type="match status" value="1"/>
</dbReference>
<evidence type="ECO:0000259" key="5">
    <source>
        <dbReference type="PROSITE" id="PS51842"/>
    </source>
</evidence>
<keyword evidence="1" id="KW-0403">Intermediate filament</keyword>
<comment type="caution">
    <text evidence="6">The sequence shown here is derived from an EMBL/GenBank/DDBJ whole genome shotgun (WGS) entry which is preliminary data.</text>
</comment>
<protein>
    <recommendedName>
        <fullName evidence="5">IF rod domain-containing protein</fullName>
    </recommendedName>
</protein>
<evidence type="ECO:0000256" key="1">
    <source>
        <dbReference type="ARBA" id="ARBA00022754"/>
    </source>
</evidence>
<feature type="domain" description="IF rod" evidence="5">
    <location>
        <begin position="68"/>
        <end position="485"/>
    </location>
</feature>